<dbReference type="EMBL" id="AYSA01000334">
    <property type="protein sequence ID" value="ESZ93239.1"/>
    <property type="molecule type" value="Genomic_DNA"/>
</dbReference>
<dbReference type="GO" id="GO:0005737">
    <property type="term" value="C:cytoplasm"/>
    <property type="evidence" value="ECO:0007669"/>
    <property type="project" value="TreeGrafter"/>
</dbReference>
<comment type="caution">
    <text evidence="3">The sequence shown here is derived from an EMBL/GenBank/DDBJ whole genome shotgun (WGS) entry which is preliminary data.</text>
</comment>
<dbReference type="PANTHER" id="PTHR42850">
    <property type="entry name" value="METALLOPHOSPHOESTERASE"/>
    <property type="match status" value="1"/>
</dbReference>
<dbReference type="HOGENOM" id="CLU_038081_0_0_1"/>
<proteinExistence type="predicted"/>
<evidence type="ECO:0000313" key="4">
    <source>
        <dbReference type="Proteomes" id="UP000019487"/>
    </source>
</evidence>
<feature type="domain" description="Calcineurin-like phosphoesterase" evidence="2">
    <location>
        <begin position="235"/>
        <end position="401"/>
    </location>
</feature>
<dbReference type="InterPro" id="IPR029052">
    <property type="entry name" value="Metallo-depent_PP-like"/>
</dbReference>
<dbReference type="STRING" id="1432307.W9CEL4"/>
<evidence type="ECO:0000256" key="1">
    <source>
        <dbReference type="SAM" id="MobiDB-lite"/>
    </source>
</evidence>
<feature type="compositionally biased region" description="Basic and acidic residues" evidence="1">
    <location>
        <begin position="197"/>
        <end position="208"/>
    </location>
</feature>
<feature type="compositionally biased region" description="Polar residues" evidence="1">
    <location>
        <begin position="149"/>
        <end position="162"/>
    </location>
</feature>
<dbReference type="Pfam" id="PF00149">
    <property type="entry name" value="Metallophos"/>
    <property type="match status" value="1"/>
</dbReference>
<dbReference type="PANTHER" id="PTHR42850:SF4">
    <property type="entry name" value="ZINC-DEPENDENT ENDOPOLYPHOSPHATASE"/>
    <property type="match status" value="1"/>
</dbReference>
<sequence>MDPPRRKSTAQVEESKSHRSNQSKDGDKLAEKRKVDGLPPFKPDVRPRVESLRRTAVEPSPRKEVKPAKQVVESGRDTINNRERSSTSKTPAGAVQRSTNSRHSTITQNNSPPPAPSRDPRDPPERRGRDTDTPKSNELPTHKRGVTLPKSSSSRRNLSQDPKSSKISPSLSSGMKSLRLDKTSTQSKAPTPVNYVKESDRASEPKSEPDDELIIARLPTKYLPKKHAKHESCLIVLGDVHGMPDAKDCLLKEVKYNPDYDHQIFAGDMVTKGRKSRPSKPDMTPAEVTIEASKDVLCGAMRHEASAIRGNHEDILLNVEHARKGWIEDTERLLDGGFRVKKLLRTPTASDKALYDALSTDERKWLKKLPHILVLGKVGGRNNMLVVHAGLNAKRRLEHQHVIETMNLKSIDIREGNTSSMARGDKERKNLALSVDQDHFKKMEPWFDAWDKKQNTLQPDEQTTAIYGHESKLGLMKKNFSIGLDTGVQRIDKDDPNKYRTLTALIIYHDRCKIVQVKEVKNSTVGLHLVEKRGQV</sequence>
<dbReference type="AlphaFoldDB" id="W9CEL4"/>
<dbReference type="GO" id="GO:0006798">
    <property type="term" value="P:polyphosphate catabolic process"/>
    <property type="evidence" value="ECO:0007669"/>
    <property type="project" value="TreeGrafter"/>
</dbReference>
<feature type="region of interest" description="Disordered" evidence="1">
    <location>
        <begin position="1"/>
        <end position="211"/>
    </location>
</feature>
<dbReference type="InterPro" id="IPR050126">
    <property type="entry name" value="Ap4A_hydrolase"/>
</dbReference>
<dbReference type="InterPro" id="IPR004843">
    <property type="entry name" value="Calcineurin-like_PHP"/>
</dbReference>
<feature type="compositionally biased region" description="Basic and acidic residues" evidence="1">
    <location>
        <begin position="74"/>
        <end position="86"/>
    </location>
</feature>
<accession>W9CEL4</accession>
<evidence type="ECO:0000313" key="3">
    <source>
        <dbReference type="EMBL" id="ESZ93239.1"/>
    </source>
</evidence>
<feature type="compositionally biased region" description="Basic and acidic residues" evidence="1">
    <location>
        <begin position="13"/>
        <end position="36"/>
    </location>
</feature>
<dbReference type="Gene3D" id="3.60.21.10">
    <property type="match status" value="1"/>
</dbReference>
<dbReference type="GO" id="GO:0000298">
    <property type="term" value="F:endopolyphosphatase activity"/>
    <property type="evidence" value="ECO:0007669"/>
    <property type="project" value="TreeGrafter"/>
</dbReference>
<gene>
    <name evidence="3" type="ORF">SBOR_6395</name>
</gene>
<keyword evidence="4" id="KW-1185">Reference proteome</keyword>
<protein>
    <recommendedName>
        <fullName evidence="2">Calcineurin-like phosphoesterase domain-containing protein</fullName>
    </recommendedName>
</protein>
<name>W9CEL4_SCLBF</name>
<evidence type="ECO:0000259" key="2">
    <source>
        <dbReference type="Pfam" id="PF00149"/>
    </source>
</evidence>
<reference evidence="3 4" key="1">
    <citation type="journal article" date="2014" name="Genome Announc.">
        <title>Draft genome sequence of Sclerotinia borealis, a psychrophilic plant pathogenic fungus.</title>
        <authorList>
            <person name="Mardanov A.V."/>
            <person name="Beletsky A.V."/>
            <person name="Kadnikov V.V."/>
            <person name="Ignatov A.N."/>
            <person name="Ravin N.V."/>
        </authorList>
    </citation>
    <scope>NUCLEOTIDE SEQUENCE [LARGE SCALE GENOMIC DNA]</scope>
    <source>
        <strain evidence="4">F-4157</strain>
    </source>
</reference>
<feature type="compositionally biased region" description="Low complexity" evidence="1">
    <location>
        <begin position="165"/>
        <end position="177"/>
    </location>
</feature>
<feature type="compositionally biased region" description="Polar residues" evidence="1">
    <location>
        <begin position="96"/>
        <end position="110"/>
    </location>
</feature>
<dbReference type="OrthoDB" id="10267127at2759"/>
<feature type="compositionally biased region" description="Basic and acidic residues" evidence="1">
    <location>
        <begin position="43"/>
        <end position="67"/>
    </location>
</feature>
<dbReference type="GO" id="GO:0016791">
    <property type="term" value="F:phosphatase activity"/>
    <property type="evidence" value="ECO:0007669"/>
    <property type="project" value="TreeGrafter"/>
</dbReference>
<feature type="compositionally biased region" description="Basic and acidic residues" evidence="1">
    <location>
        <begin position="118"/>
        <end position="135"/>
    </location>
</feature>
<dbReference type="SUPFAM" id="SSF56300">
    <property type="entry name" value="Metallo-dependent phosphatases"/>
    <property type="match status" value="1"/>
</dbReference>
<dbReference type="Proteomes" id="UP000019487">
    <property type="component" value="Unassembled WGS sequence"/>
</dbReference>
<organism evidence="3 4">
    <name type="scientific">Sclerotinia borealis (strain F-4128)</name>
    <dbReference type="NCBI Taxonomy" id="1432307"/>
    <lineage>
        <taxon>Eukaryota</taxon>
        <taxon>Fungi</taxon>
        <taxon>Dikarya</taxon>
        <taxon>Ascomycota</taxon>
        <taxon>Pezizomycotina</taxon>
        <taxon>Leotiomycetes</taxon>
        <taxon>Helotiales</taxon>
        <taxon>Sclerotiniaceae</taxon>
        <taxon>Sclerotinia</taxon>
    </lineage>
</organism>